<accession>A0A1D3L2P1</accession>
<keyword evidence="3" id="KW-1185">Reference proteome</keyword>
<dbReference type="RefSeq" id="WP_071906861.1">
    <property type="nucleotide sequence ID" value="NZ_LT607756.1"/>
</dbReference>
<dbReference type="Proteomes" id="UP000094707">
    <property type="component" value="Chromosome I"/>
</dbReference>
<evidence type="ECO:0000313" key="2">
    <source>
        <dbReference type="EMBL" id="SCG85730.1"/>
    </source>
</evidence>
<dbReference type="KEGG" id="mcub:MCBB_1172"/>
<dbReference type="Gene3D" id="3.40.50.360">
    <property type="match status" value="1"/>
</dbReference>
<dbReference type="SUPFAM" id="SSF52218">
    <property type="entry name" value="Flavoproteins"/>
    <property type="match status" value="1"/>
</dbReference>
<name>A0A1D3L2P1_9EURY</name>
<dbReference type="PANTHER" id="PTHR38030:SF2">
    <property type="entry name" value="PROTOPORPHYRINOGEN IX DEHYDROGENASE [QUINONE]"/>
    <property type="match status" value="1"/>
</dbReference>
<dbReference type="Pfam" id="PF12724">
    <property type="entry name" value="Flavodoxin_5"/>
    <property type="match status" value="1"/>
</dbReference>
<dbReference type="InterPro" id="IPR026816">
    <property type="entry name" value="Flavodoxin_dom"/>
</dbReference>
<protein>
    <recommendedName>
        <fullName evidence="1">Flavodoxin-like domain-containing protein</fullName>
    </recommendedName>
</protein>
<dbReference type="InterPro" id="IPR029039">
    <property type="entry name" value="Flavoprotein-like_sf"/>
</dbReference>
<dbReference type="GO" id="GO:0010181">
    <property type="term" value="F:FMN binding"/>
    <property type="evidence" value="ECO:0007669"/>
    <property type="project" value="InterPro"/>
</dbReference>
<sequence length="156" mass="17512">MKTIIIYKSYHHMNTEKVARAMAETMNATLVRVEDVKPGELEGYELVGFGSGIYGGKTHRDILKLVDEIDPMDKKVFIFSTSGIHGENYHDLLIEKLKFKGAEIMGEFNCPGEVRPLGLNLDLKGPLGWFMGKNKGHPNEMDLNNARIFAESIIKS</sequence>
<dbReference type="GO" id="GO:0006783">
    <property type="term" value="P:heme biosynthetic process"/>
    <property type="evidence" value="ECO:0007669"/>
    <property type="project" value="TreeGrafter"/>
</dbReference>
<dbReference type="GO" id="GO:0070819">
    <property type="term" value="F:menaquinone-dependent protoporphyrinogen oxidase activity"/>
    <property type="evidence" value="ECO:0007669"/>
    <property type="project" value="TreeGrafter"/>
</dbReference>
<proteinExistence type="predicted"/>
<dbReference type="STRING" id="118062.MCBB_1172"/>
<dbReference type="PROSITE" id="PS50902">
    <property type="entry name" value="FLAVODOXIN_LIKE"/>
    <property type="match status" value="1"/>
</dbReference>
<organism evidence="2 3">
    <name type="scientific">Methanobacterium congolense</name>
    <dbReference type="NCBI Taxonomy" id="118062"/>
    <lineage>
        <taxon>Archaea</taxon>
        <taxon>Methanobacteriati</taxon>
        <taxon>Methanobacteriota</taxon>
        <taxon>Methanomada group</taxon>
        <taxon>Methanobacteria</taxon>
        <taxon>Methanobacteriales</taxon>
        <taxon>Methanobacteriaceae</taxon>
        <taxon>Methanobacterium</taxon>
    </lineage>
</organism>
<dbReference type="OrthoDB" id="63875at2157"/>
<dbReference type="EMBL" id="LT607756">
    <property type="protein sequence ID" value="SCG85730.1"/>
    <property type="molecule type" value="Genomic_DNA"/>
</dbReference>
<evidence type="ECO:0000313" key="3">
    <source>
        <dbReference type="Proteomes" id="UP000094707"/>
    </source>
</evidence>
<dbReference type="InterPro" id="IPR052200">
    <property type="entry name" value="Protoporphyrinogen_IX_DH"/>
</dbReference>
<reference evidence="2 3" key="1">
    <citation type="submission" date="2016-08" db="EMBL/GenBank/DDBJ databases">
        <authorList>
            <person name="Seilhamer J.J."/>
        </authorList>
    </citation>
    <scope>NUCLEOTIDE SEQUENCE [LARGE SCALE GENOMIC DNA]</scope>
    <source>
        <strain evidence="2">Buetzberg</strain>
    </source>
</reference>
<dbReference type="AlphaFoldDB" id="A0A1D3L2P1"/>
<feature type="domain" description="Flavodoxin-like" evidence="1">
    <location>
        <begin position="4"/>
        <end position="154"/>
    </location>
</feature>
<evidence type="ECO:0000259" key="1">
    <source>
        <dbReference type="PROSITE" id="PS50902"/>
    </source>
</evidence>
<dbReference type="PANTHER" id="PTHR38030">
    <property type="entry name" value="PROTOPORPHYRINOGEN IX DEHYDROGENASE [MENAQUINONE]"/>
    <property type="match status" value="1"/>
</dbReference>
<dbReference type="InterPro" id="IPR008254">
    <property type="entry name" value="Flavodoxin/NO_synth"/>
</dbReference>
<dbReference type="GeneID" id="30412017"/>
<gene>
    <name evidence="2" type="ORF">MCBB_1172</name>
</gene>